<feature type="compositionally biased region" description="Basic residues" evidence="1">
    <location>
        <begin position="149"/>
        <end position="158"/>
    </location>
</feature>
<reference evidence="2" key="1">
    <citation type="submission" date="2020-12" db="EMBL/GenBank/DDBJ databases">
        <title>Enhanced detection system for hospital associated transmission using whole genome sequencing surveillance.</title>
        <authorList>
            <person name="Harrison L.H."/>
            <person name="Van Tyne D."/>
            <person name="Marsh J.W."/>
            <person name="Griffith M.P."/>
            <person name="Snyder D.J."/>
            <person name="Cooper V.S."/>
            <person name="Mustapha M."/>
        </authorList>
    </citation>
    <scope>NUCLEOTIDE SEQUENCE</scope>
    <source>
        <strain evidence="2">PSB00042</strain>
    </source>
</reference>
<evidence type="ECO:0000256" key="1">
    <source>
        <dbReference type="SAM" id="MobiDB-lite"/>
    </source>
</evidence>
<feature type="compositionally biased region" description="Low complexity" evidence="1">
    <location>
        <begin position="129"/>
        <end position="148"/>
    </location>
</feature>
<dbReference type="InterPro" id="IPR024410">
    <property type="entry name" value="Phage_TAC_12"/>
</dbReference>
<dbReference type="Pfam" id="PF16459">
    <property type="entry name" value="Phage_TAC_13"/>
    <property type="match status" value="1"/>
</dbReference>
<proteinExistence type="predicted"/>
<dbReference type="AlphaFoldDB" id="A0A8I1EGU0"/>
<evidence type="ECO:0000313" key="2">
    <source>
        <dbReference type="EMBL" id="MBI6886454.1"/>
    </source>
</evidence>
<dbReference type="Proteomes" id="UP000637061">
    <property type="component" value="Unassembled WGS sequence"/>
</dbReference>
<dbReference type="RefSeq" id="WP_198747946.1">
    <property type="nucleotide sequence ID" value="NZ_JAEHTE010000032.1"/>
</dbReference>
<gene>
    <name evidence="2" type="ORF">JEU22_21355</name>
</gene>
<name>A0A8I1EGU0_PSEPU</name>
<protein>
    <submittedName>
        <fullName evidence="2">Phage tail assembly chaperone family protein, TAC</fullName>
    </submittedName>
</protein>
<comment type="caution">
    <text evidence="2">The sequence shown here is derived from an EMBL/GenBank/DDBJ whole genome shotgun (WGS) entry which is preliminary data.</text>
</comment>
<evidence type="ECO:0000313" key="3">
    <source>
        <dbReference type="Proteomes" id="UP000637061"/>
    </source>
</evidence>
<accession>A0A8I1EGU0</accession>
<sequence length="158" mass="16739">MKLTLDALKGAGSFTGRPVEKEITWLQAGTKFTATVYVRPLGYQTAVNDVLSFNGKHDTIAGKIAASICDEHGYPVFSSPMDITHGPLDPVELEKDPKSTKRLGSLDGALSVALLLAIQQVNDLGKTKSSPNETRSGTSSSSPASGARQSRKPRKPSA</sequence>
<dbReference type="EMBL" id="JAEHTE010000032">
    <property type="protein sequence ID" value="MBI6886454.1"/>
    <property type="molecule type" value="Genomic_DNA"/>
</dbReference>
<organism evidence="2 3">
    <name type="scientific">Pseudomonas putida</name>
    <name type="common">Arthrobacter siderocapsulatus</name>
    <dbReference type="NCBI Taxonomy" id="303"/>
    <lineage>
        <taxon>Bacteria</taxon>
        <taxon>Pseudomonadati</taxon>
        <taxon>Pseudomonadota</taxon>
        <taxon>Gammaproteobacteria</taxon>
        <taxon>Pseudomonadales</taxon>
        <taxon>Pseudomonadaceae</taxon>
        <taxon>Pseudomonas</taxon>
    </lineage>
</organism>
<feature type="region of interest" description="Disordered" evidence="1">
    <location>
        <begin position="124"/>
        <end position="158"/>
    </location>
</feature>